<feature type="compositionally biased region" description="Low complexity" evidence="1">
    <location>
        <begin position="39"/>
        <end position="50"/>
    </location>
</feature>
<sequence>MKSIKHLAAVTALIATPLVAFAQTEMPMNNTSDSLSRAQVKQDQMQVEQQGYNPSVGDQASYPRQAQRAEARVGATQVQQAESGGYGGVMPGTSASGAPDMPAQPAHTANAPGVKPVYFGQ</sequence>
<evidence type="ECO:0000256" key="2">
    <source>
        <dbReference type="SAM" id="SignalP"/>
    </source>
</evidence>
<dbReference type="Proteomes" id="UP000433577">
    <property type="component" value="Chromosome 2"/>
</dbReference>
<dbReference type="AlphaFoldDB" id="A0A7Z2JH13"/>
<dbReference type="RefSeq" id="WP_158952586.1">
    <property type="nucleotide sequence ID" value="NZ_CP046914.1"/>
</dbReference>
<feature type="signal peptide" evidence="2">
    <location>
        <begin position="1"/>
        <end position="22"/>
    </location>
</feature>
<feature type="compositionally biased region" description="Polar residues" evidence="1">
    <location>
        <begin position="51"/>
        <end position="64"/>
    </location>
</feature>
<dbReference type="OrthoDB" id="9103214at2"/>
<protein>
    <submittedName>
        <fullName evidence="3">DUF4148 domain-containing protein</fullName>
    </submittedName>
</protein>
<dbReference type="EMBL" id="CP046914">
    <property type="protein sequence ID" value="QGZ63593.1"/>
    <property type="molecule type" value="Genomic_DNA"/>
</dbReference>
<keyword evidence="4" id="KW-1185">Reference proteome</keyword>
<dbReference type="Pfam" id="PF13663">
    <property type="entry name" value="DUF4148"/>
    <property type="match status" value="1"/>
</dbReference>
<evidence type="ECO:0000313" key="3">
    <source>
        <dbReference type="EMBL" id="QGZ63593.1"/>
    </source>
</evidence>
<feature type="chain" id="PRO_5030716493" evidence="2">
    <location>
        <begin position="23"/>
        <end position="121"/>
    </location>
</feature>
<organism evidence="3 4">
    <name type="scientific">Paraburkholderia acidisoli</name>
    <dbReference type="NCBI Taxonomy" id="2571748"/>
    <lineage>
        <taxon>Bacteria</taxon>
        <taxon>Pseudomonadati</taxon>
        <taxon>Pseudomonadota</taxon>
        <taxon>Betaproteobacteria</taxon>
        <taxon>Burkholderiales</taxon>
        <taxon>Burkholderiaceae</taxon>
        <taxon>Paraburkholderia</taxon>
    </lineage>
</organism>
<feature type="region of interest" description="Disordered" evidence="1">
    <location>
        <begin position="29"/>
        <end position="121"/>
    </location>
</feature>
<evidence type="ECO:0000256" key="1">
    <source>
        <dbReference type="SAM" id="MobiDB-lite"/>
    </source>
</evidence>
<reference evidence="3 4" key="1">
    <citation type="submission" date="2019-12" db="EMBL/GenBank/DDBJ databases">
        <title>Paraburkholderia acidiphila 7Q-K02 sp. nov and Paraburkholderia acidisoli DHF22 sp. nov., two strains isolated from forest soil.</title>
        <authorList>
            <person name="Gao Z."/>
            <person name="Qiu L."/>
        </authorList>
    </citation>
    <scope>NUCLEOTIDE SEQUENCE [LARGE SCALE GENOMIC DNA]</scope>
    <source>
        <strain evidence="3 4">DHF22</strain>
    </source>
</reference>
<proteinExistence type="predicted"/>
<accession>A0A7Z2JH13</accession>
<name>A0A7Z2JH13_9BURK</name>
<dbReference type="InterPro" id="IPR025421">
    <property type="entry name" value="DUF4148"/>
</dbReference>
<dbReference type="KEGG" id="pacs:FAZ98_17620"/>
<keyword evidence="2" id="KW-0732">Signal</keyword>
<evidence type="ECO:0000313" key="4">
    <source>
        <dbReference type="Proteomes" id="UP000433577"/>
    </source>
</evidence>
<gene>
    <name evidence="3" type="ORF">FAZ98_17620</name>
</gene>